<dbReference type="GO" id="GO:0090063">
    <property type="term" value="P:positive regulation of microtubule nucleation"/>
    <property type="evidence" value="ECO:0007669"/>
    <property type="project" value="TreeGrafter"/>
</dbReference>
<feature type="region of interest" description="Disordered" evidence="8">
    <location>
        <begin position="1887"/>
        <end position="1908"/>
    </location>
</feature>
<evidence type="ECO:0000259" key="9">
    <source>
        <dbReference type="Pfam" id="PF07989"/>
    </source>
</evidence>
<feature type="coiled-coil region" evidence="7">
    <location>
        <begin position="1135"/>
        <end position="1171"/>
    </location>
</feature>
<dbReference type="InterPro" id="IPR012943">
    <property type="entry name" value="Cnn_1N"/>
</dbReference>
<feature type="coiled-coil region" evidence="7">
    <location>
        <begin position="1534"/>
        <end position="1585"/>
    </location>
</feature>
<feature type="region of interest" description="Disordered" evidence="8">
    <location>
        <begin position="2190"/>
        <end position="2300"/>
    </location>
</feature>
<evidence type="ECO:0000259" key="10">
    <source>
        <dbReference type="Pfam" id="PF23246"/>
    </source>
</evidence>
<feature type="compositionally biased region" description="Polar residues" evidence="8">
    <location>
        <begin position="3087"/>
        <end position="3110"/>
    </location>
</feature>
<feature type="compositionally biased region" description="Basic and acidic residues" evidence="8">
    <location>
        <begin position="2632"/>
        <end position="2641"/>
    </location>
</feature>
<dbReference type="GO" id="GO:0007098">
    <property type="term" value="P:centrosome cycle"/>
    <property type="evidence" value="ECO:0007669"/>
    <property type="project" value="TreeGrafter"/>
</dbReference>
<keyword evidence="3" id="KW-0963">Cytoplasm</keyword>
<evidence type="ECO:0000256" key="8">
    <source>
        <dbReference type="SAM" id="MobiDB-lite"/>
    </source>
</evidence>
<dbReference type="PANTHER" id="PTHR46501">
    <property type="entry name" value="MYOMEGALIN"/>
    <property type="match status" value="1"/>
</dbReference>
<dbReference type="PANTHER" id="PTHR46501:SF7">
    <property type="entry name" value="MYOMEGALIN ISOFORM X1"/>
    <property type="match status" value="1"/>
</dbReference>
<feature type="coiled-coil region" evidence="7">
    <location>
        <begin position="743"/>
        <end position="780"/>
    </location>
</feature>
<keyword evidence="7" id="KW-0175">Coiled coil</keyword>
<dbReference type="GO" id="GO:0005813">
    <property type="term" value="C:centrosome"/>
    <property type="evidence" value="ECO:0007669"/>
    <property type="project" value="TreeGrafter"/>
</dbReference>
<evidence type="ECO:0000256" key="1">
    <source>
        <dbReference type="ARBA" id="ARBA00004245"/>
    </source>
</evidence>
<feature type="region of interest" description="Disordered" evidence="8">
    <location>
        <begin position="1375"/>
        <end position="1527"/>
    </location>
</feature>
<dbReference type="InterPro" id="IPR056273">
    <property type="entry name" value="CDK5RAP2_MYOME_CC"/>
</dbReference>
<feature type="coiled-coil region" evidence="7">
    <location>
        <begin position="1983"/>
        <end position="2185"/>
    </location>
</feature>
<sequence>MDSVVGEDQTLPFDFNGSCSISRLPDHLSSADFTMDNVTGSMFPGQKMSPGKALTMKDYENQITALKKENFNLKLRIYFLEERVQQKCDDSTEDIYKTNIELKVEVESMKRDLAEKQELLVSASKALESLANRDSGGGIRDRAQKEMDSLREAFNSKIRELEEALRCAEEEVENMASIAEQEKLKSLGLEKELQAAGQSGPSHAPDSTPAQVHKLQEALQEKDRTIKHLQESVRNQDALIGELQEKSSDQPFAEQMARLNDLVGQKDGQLQVLKKELDQEREKADRENQVSLAKEGELTRLQQMTRQMTEELNSAKSSSQMLKLKLEDMDRENKALSGQLEEQEGELTAEKRNAVKRDKTIQGLSLLLKEKEKEVEELYGNLEDKDQALAKAREALHKAQLQKYQGAEEQQALLLSQQAELSRLQTEAHTSLLEAQRLQRLLGSRDAELALLQQDKLHLEQELELLQQQKKKADKTINDLQNQLKKLNGELADRENNLEHQQREQQEQTRATEHKMQTTIQHLTTSLTHKEQQLQDYMNMVRDLEQDRAPGGSDAILTKLRERLREKEHALEKALDEKFAAVEEKENEVHLLQLSVREKERDLERLNNLLTHNEETINSFDSLLKEKDVELQQLLNSLKNAQRSKQESEENLQRALREKDSIIQQLQHTLELKTKDMEEMASTVLSRSESQERELVEQMSQRMKVTEVMMSEAVKDRERLVSENQTAVENLLATINSKDQLLKECAERHAQALSDRAAELQNLRRQLTEAQLQLSSSQKLNNTAAQDASLETARLLAALAEKDAVINKLLERGQDRDRYLAEVKVGEAPPPQVLELRQTIQVLQERLEEREAELSRRNTEENLEKTLTGSKKSAVILKKELAQKTDALNSALKRENQLKMSLADLQSVVSELESQVEGQIANVESLTSTLNTKEEIIAELQQCLAQRGENQNRPAAVQDQLFQPTDERSFPSLPQRERTIIGGDSQQETVQSLGDLRLEQAELNRILRVEQQLYSNLVRAVKEQDSAQRLQALQLELAALTLLRQQLEDGIRSNEELREQLHREIQRANQREGADPAELESMRDALEEAQRWNVSLQARLGQIQSRGGGVGQANDSVDTLSLIGEQTSYMSICVGEGLEEELSTEQLRLKVLELQALNAELQSRLAEALAERGIMGNSVRESEGESDLIDLSTPSKQPQGLARPLATTADANIKEKRNEMDQSPAGSGKTASSPLVQPLKGKEDPHAPVKQCSDGERAELKSLLVDCGAESISQLREQVAKLRFEASELRGLLKEEHSAEPKESAESSGEGDGHTDLRQTVQTLRSEARNYQKVIHLLKEQLQRNTAAAASGGTGFDPELIVSMAREMERLRLEHEASQKHALSLEDRLKEKDRERNESEDNQQEEEKERKRKGRQGKSVKLTKSQKHQMAKHAAYVKSRLPVPVKPTTKLTDRQDMTDHDTEESAECRSGTDSDQSNHQTTRSRYRKETELQSTPSSSSEALWTSEARRNKQQELKDMPDPRPETDKVCEVQESELLTQLELLNQECQEKEELISQLQLQMHALEALRAEIQERDRHISEYQEALQAAKSTIAYLTACSLDAESGLGQSGLGLGLDSALQRQYAELQRAMQEKDKLNAQLLECLNTAESALASLTTADQPESVPGPTPGPALVQGEPLDLSDRLEGLLSQIKALQECKDALKEADNRLNSPDGGSTPESDLQRQTESLQESLLRQCRLNAELQEKLRSAEETISKMEGKASTPKHIDGAKAKTLVEICSPQSPQEEDGHAQVQGRLIVCLSECILAAEQAVESIADFCTRSDQPYLHSSGSSTEKELQQNLDRLRLAFLEKDRFEDRGVDDINQSTIAGPFQSKFGQYTLQMSDIGQQKTSTPISQGQQQKEGSASLGRQNLPETWCTSANSDLHKNLLVLLQLLQERAQKVQQLENHLKDDKMHELKELGGIKAEDVSSKEDAQLESLRKILKEKEMCQSLEENLKEKEKACQKLQENLREKKKVCQNLEEILKEKDNACLKLEENLREKNKACQNLEENLKEKKKACQDIEENLKEKKKACQNLEENLKEKWKACQELEENLKEKGKAYQALEEKLREKNKACQNLEEKLKEKNKASQNLEENLKEKKKAYKDLEENLKEKKKAYKDLEEKLKEKGKAYQDLEEKLAAAQALVILQNSTKSDRQKGRHPAPPGEQDDKGVQVDEQDLGYETSGRSETEVEREEGTDVDGIGPSDPALSPSLKHTLAGFSSVENLDTTASSPSYASSPDLSSPRPCNSSTDPADPNLDPALLRQQLQQLRLQVESQHKVINHLQRLLRKKSLSVEALSIASEPVSREEEEDRRMMKAQIAQLTVDLERERSMSRSSQSASPSKIESLVQSQARELCELREQIRLSRFLGVEQRRQLQELRGALGDLLQPSDGQPVLDTTLRQQLDRSLSLLEKLEQGDACVDNDERMSVELALRLSAELREKDKLIRQLKDGLHNRTVDMHQDSDSEMSDRISNDGTVSIHDSPTALRTRAFDRASTGTKVTNGGVPEIGAASFPGGLSPGVGVSDGGDGSAHLLQRENGRLQEQLRSSEELNATLKSELDLTRSILTHSHVQSSPSKTHTPAQSQAAERPQEQQHRVQQEAGSQGISSDLLAEHLLEIRALRQRLEETIRTNERLREQLERKLQEVERDPAATNIFIAGSEEPGQLTSELQFLLAQNRTLKEQLSQGSRDKQKENERLRETLARRTAKLEMSRKQCETLRQERIHLQDEFYRLQCESKLQKQQLADTQQLLQSVQVELQVHEQIRSSTHTHLGSAGEQRGGGQESGQVDLSELLSEVRRLRLQLERSIQTNTALRHKLEQQLLTRSDHPSTININYLLSKPDDMGKSDMLYTDHVSAAHESGSSVGSGSPAPSRLVPGHRLWADRHGRHVLGLIEDYNAVRKQISEAKRLTTAMDTQLQDSSRGLECQALSGSVSTMQQVLEEAGRSLKLLWRVSLPSGDFTDMQQDEMLRNEISRLKSRLAQQERMLTGAVKRLRSTSQLKEGMERIIIDQLSLTHGVLKKARGNLESNYLSVFGLKGLQMEGNPTESPVTNQPTDFSPRRASTPQRRSARSSESSEERHSDASSPCSC</sequence>
<feature type="compositionally biased region" description="Polar residues" evidence="8">
    <location>
        <begin position="1492"/>
        <end position="1503"/>
    </location>
</feature>
<reference evidence="11 12" key="1">
    <citation type="submission" date="2021-07" db="EMBL/GenBank/DDBJ databases">
        <authorList>
            <person name="Imarazene B."/>
            <person name="Zahm M."/>
            <person name="Klopp C."/>
            <person name="Cabau C."/>
            <person name="Beille S."/>
            <person name="Jouanno E."/>
            <person name="Castinel A."/>
            <person name="Lluch J."/>
            <person name="Gil L."/>
            <person name="Kuchtly C."/>
            <person name="Lopez Roques C."/>
            <person name="Donnadieu C."/>
            <person name="Parrinello H."/>
            <person name="Journot L."/>
            <person name="Du K."/>
            <person name="Schartl M."/>
            <person name="Retaux S."/>
            <person name="Guiguen Y."/>
        </authorList>
    </citation>
    <scope>NUCLEOTIDE SEQUENCE [LARGE SCALE GENOMIC DNA]</scope>
    <source>
        <strain evidence="11">Pach_M1</strain>
        <tissue evidence="11">Testis</tissue>
    </source>
</reference>
<dbReference type="Proteomes" id="UP000752171">
    <property type="component" value="Unassembled WGS sequence"/>
</dbReference>
<feature type="coiled-coil region" evidence="7">
    <location>
        <begin position="2654"/>
        <end position="2692"/>
    </location>
</feature>
<feature type="coiled-coil region" evidence="7">
    <location>
        <begin position="1620"/>
        <end position="1647"/>
    </location>
</feature>
<feature type="compositionally biased region" description="Basic and acidic residues" evidence="8">
    <location>
        <begin position="1375"/>
        <end position="1409"/>
    </location>
</feature>
<feature type="compositionally biased region" description="Basic and acidic residues" evidence="8">
    <location>
        <begin position="1451"/>
        <end position="1460"/>
    </location>
</feature>
<feature type="coiled-coil region" evidence="7">
    <location>
        <begin position="56"/>
        <end position="185"/>
    </location>
</feature>
<feature type="compositionally biased region" description="Polar residues" evidence="8">
    <location>
        <begin position="1708"/>
        <end position="1728"/>
    </location>
</feature>
<evidence type="ECO:0000256" key="4">
    <source>
        <dbReference type="ARBA" id="ARBA00022553"/>
    </source>
</evidence>
<keyword evidence="5" id="KW-0333">Golgi apparatus</keyword>
<proteinExistence type="predicted"/>
<evidence type="ECO:0000256" key="2">
    <source>
        <dbReference type="ARBA" id="ARBA00004555"/>
    </source>
</evidence>
<dbReference type="Pfam" id="PF07989">
    <property type="entry name" value="Cnn_1N"/>
    <property type="match status" value="1"/>
</dbReference>
<feature type="compositionally biased region" description="Basic and acidic residues" evidence="8">
    <location>
        <begin position="2503"/>
        <end position="2515"/>
    </location>
</feature>
<comment type="caution">
    <text evidence="11">The sequence shown here is derived from an EMBL/GenBank/DDBJ whole genome shotgun (WGS) entry which is preliminary data.</text>
</comment>
<dbReference type="Gene3D" id="1.10.287.1490">
    <property type="match status" value="1"/>
</dbReference>
<organism evidence="11 12">
    <name type="scientific">Astyanax mexicanus</name>
    <name type="common">Blind cave fish</name>
    <name type="synonym">Astyanax fasciatus mexicanus</name>
    <dbReference type="NCBI Taxonomy" id="7994"/>
    <lineage>
        <taxon>Eukaryota</taxon>
        <taxon>Metazoa</taxon>
        <taxon>Chordata</taxon>
        <taxon>Craniata</taxon>
        <taxon>Vertebrata</taxon>
        <taxon>Euteleostomi</taxon>
        <taxon>Actinopterygii</taxon>
        <taxon>Neopterygii</taxon>
        <taxon>Teleostei</taxon>
        <taxon>Ostariophysi</taxon>
        <taxon>Characiformes</taxon>
        <taxon>Characoidei</taxon>
        <taxon>Acestrorhamphidae</taxon>
        <taxon>Acestrorhamphinae</taxon>
        <taxon>Astyanax</taxon>
    </lineage>
</organism>
<feature type="compositionally biased region" description="Gly residues" evidence="8">
    <location>
        <begin position="2560"/>
        <end position="2572"/>
    </location>
</feature>
<feature type="coiled-coil region" evidence="7">
    <location>
        <begin position="212"/>
        <end position="683"/>
    </location>
</feature>
<name>A0A8T2L2V6_ASTMX</name>
<feature type="coiled-coil region" evidence="7">
    <location>
        <begin position="1030"/>
        <end position="1071"/>
    </location>
</feature>
<feature type="region of interest" description="Disordered" evidence="8">
    <location>
        <begin position="1217"/>
        <end position="1251"/>
    </location>
</feature>
<feature type="compositionally biased region" description="Polar residues" evidence="8">
    <location>
        <begin position="2611"/>
        <end position="2629"/>
    </location>
</feature>
<feature type="coiled-coil region" evidence="7">
    <location>
        <begin position="2724"/>
        <end position="2772"/>
    </location>
</feature>
<accession>A0A8T2L2V6</accession>
<feature type="compositionally biased region" description="Basic and acidic residues" evidence="8">
    <location>
        <begin position="1507"/>
        <end position="1527"/>
    </location>
</feature>
<keyword evidence="6" id="KW-0206">Cytoskeleton</keyword>
<feature type="coiled-coil region" evidence="7">
    <location>
        <begin position="895"/>
        <end position="922"/>
    </location>
</feature>
<dbReference type="GO" id="GO:0060090">
    <property type="term" value="F:molecular adaptor activity"/>
    <property type="evidence" value="ECO:0007669"/>
    <property type="project" value="TreeGrafter"/>
</dbReference>
<evidence type="ECO:0000256" key="3">
    <source>
        <dbReference type="ARBA" id="ARBA00022490"/>
    </source>
</evidence>
<feature type="region of interest" description="Disordered" evidence="8">
    <location>
        <begin position="2611"/>
        <end position="2648"/>
    </location>
</feature>
<feature type="region of interest" description="Disordered" evidence="8">
    <location>
        <begin position="1705"/>
        <end position="1728"/>
    </location>
</feature>
<dbReference type="InterPro" id="IPR052593">
    <property type="entry name" value="MT-associated_AKAP9-binding"/>
</dbReference>
<feature type="compositionally biased region" description="Polar residues" evidence="8">
    <location>
        <begin position="1473"/>
        <end position="1483"/>
    </location>
</feature>
<feature type="coiled-coil region" evidence="7">
    <location>
        <begin position="833"/>
        <end position="864"/>
    </location>
</feature>
<feature type="region of interest" description="Disordered" evidence="8">
    <location>
        <begin position="2811"/>
        <end position="2830"/>
    </location>
</feature>
<dbReference type="GO" id="GO:0005794">
    <property type="term" value="C:Golgi apparatus"/>
    <property type="evidence" value="ECO:0007669"/>
    <property type="project" value="UniProtKB-SubCell"/>
</dbReference>
<protein>
    <submittedName>
        <fullName evidence="11">Myomegalin-like isoform X6</fullName>
    </submittedName>
</protein>
<feature type="region of interest" description="Disordered" evidence="8">
    <location>
        <begin position="2503"/>
        <end position="2575"/>
    </location>
</feature>
<evidence type="ECO:0000313" key="12">
    <source>
        <dbReference type="Proteomes" id="UP000752171"/>
    </source>
</evidence>
<feature type="compositionally biased region" description="Basic and acidic residues" evidence="8">
    <location>
        <begin position="2226"/>
        <end position="2237"/>
    </location>
</feature>
<feature type="domain" description="CDK5 regulatory subunit-associated protein 2/Myomegalin coiled coil" evidence="10">
    <location>
        <begin position="976"/>
        <end position="1067"/>
    </location>
</feature>
<evidence type="ECO:0000256" key="7">
    <source>
        <dbReference type="SAM" id="Coils"/>
    </source>
</evidence>
<comment type="subcellular location">
    <subcellularLocation>
        <location evidence="1">Cytoplasm</location>
        <location evidence="1">Cytoskeleton</location>
    </subcellularLocation>
    <subcellularLocation>
        <location evidence="2">Golgi apparatus</location>
    </subcellularLocation>
</comment>
<feature type="compositionally biased region" description="Basic and acidic residues" evidence="8">
    <location>
        <begin position="1240"/>
        <end position="1251"/>
    </location>
</feature>
<evidence type="ECO:0000256" key="6">
    <source>
        <dbReference type="ARBA" id="ARBA00023212"/>
    </source>
</evidence>
<evidence type="ECO:0000313" key="11">
    <source>
        <dbReference type="EMBL" id="KAG9266070.1"/>
    </source>
</evidence>
<dbReference type="GO" id="GO:1903358">
    <property type="term" value="P:regulation of Golgi organization"/>
    <property type="evidence" value="ECO:0007669"/>
    <property type="project" value="TreeGrafter"/>
</dbReference>
<feature type="region of interest" description="Disordered" evidence="8">
    <location>
        <begin position="1177"/>
        <end position="1204"/>
    </location>
</feature>
<keyword evidence="4" id="KW-0597">Phosphoprotein</keyword>
<feature type="coiled-coil region" evidence="7">
    <location>
        <begin position="1733"/>
        <end position="1760"/>
    </location>
</feature>
<dbReference type="EMBL" id="JAICCE010000017">
    <property type="protein sequence ID" value="KAG9266070.1"/>
    <property type="molecule type" value="Genomic_DNA"/>
</dbReference>
<feature type="compositionally biased region" description="Low complexity" evidence="8">
    <location>
        <begin position="2272"/>
        <end position="2285"/>
    </location>
</feature>
<feature type="region of interest" description="Disordered" evidence="8">
    <location>
        <begin position="3086"/>
        <end position="3133"/>
    </location>
</feature>
<evidence type="ECO:0000256" key="5">
    <source>
        <dbReference type="ARBA" id="ARBA00023034"/>
    </source>
</evidence>
<dbReference type="Pfam" id="PF23246">
    <property type="entry name" value="CC_CDK5RAP2"/>
    <property type="match status" value="1"/>
</dbReference>
<feature type="region of interest" description="Disordered" evidence="8">
    <location>
        <begin position="1293"/>
        <end position="1316"/>
    </location>
</feature>
<feature type="domain" description="Centrosomin N-terminal motif 1" evidence="9">
    <location>
        <begin position="55"/>
        <end position="128"/>
    </location>
</feature>
<gene>
    <name evidence="11" type="primary">CDK5RAP2</name>
    <name evidence="11" type="ORF">AMEX_G20571</name>
</gene>